<evidence type="ECO:0000256" key="9">
    <source>
        <dbReference type="ARBA" id="ARBA00022853"/>
    </source>
</evidence>
<dbReference type="GO" id="GO:0040029">
    <property type="term" value="P:epigenetic regulation of gene expression"/>
    <property type="evidence" value="ECO:0007669"/>
    <property type="project" value="TreeGrafter"/>
</dbReference>
<protein>
    <recommendedName>
        <fullName evidence="4">histone deacetylase</fullName>
        <ecNumber evidence="4">3.5.1.98</ecNumber>
    </recommendedName>
</protein>
<dbReference type="PANTHER" id="PTHR10625">
    <property type="entry name" value="HISTONE DEACETYLASE HDAC1-RELATED"/>
    <property type="match status" value="1"/>
</dbReference>
<dbReference type="PRINTS" id="PR01270">
    <property type="entry name" value="HDASUPER"/>
</dbReference>
<organism evidence="15 16">
    <name type="scientific">Cicer arietinum</name>
    <name type="common">Chickpea</name>
    <name type="synonym">Garbanzo</name>
    <dbReference type="NCBI Taxonomy" id="3827"/>
    <lineage>
        <taxon>Eukaryota</taxon>
        <taxon>Viridiplantae</taxon>
        <taxon>Streptophyta</taxon>
        <taxon>Embryophyta</taxon>
        <taxon>Tracheophyta</taxon>
        <taxon>Spermatophyta</taxon>
        <taxon>Magnoliopsida</taxon>
        <taxon>eudicotyledons</taxon>
        <taxon>Gunneridae</taxon>
        <taxon>Pentapetalae</taxon>
        <taxon>rosids</taxon>
        <taxon>fabids</taxon>
        <taxon>Fabales</taxon>
        <taxon>Fabaceae</taxon>
        <taxon>Papilionoideae</taxon>
        <taxon>50 kb inversion clade</taxon>
        <taxon>NPAAA clade</taxon>
        <taxon>Hologalegina</taxon>
        <taxon>IRL clade</taxon>
        <taxon>Cicereae</taxon>
        <taxon>Cicer</taxon>
    </lineage>
</organism>
<evidence type="ECO:0000256" key="13">
    <source>
        <dbReference type="ARBA" id="ARBA00049416"/>
    </source>
</evidence>
<evidence type="ECO:0000256" key="7">
    <source>
        <dbReference type="ARBA" id="ARBA00022801"/>
    </source>
</evidence>
<keyword evidence="6" id="KW-0479">Metal-binding</keyword>
<evidence type="ECO:0000313" key="16">
    <source>
        <dbReference type="RefSeq" id="XP_004508680.1"/>
    </source>
</evidence>
<evidence type="ECO:0000256" key="4">
    <source>
        <dbReference type="ARBA" id="ARBA00012111"/>
    </source>
</evidence>
<feature type="domain" description="Histone deacetylase" evidence="14">
    <location>
        <begin position="38"/>
        <end position="337"/>
    </location>
</feature>
<keyword evidence="9" id="KW-0156">Chromatin regulator</keyword>
<reference evidence="15" key="1">
    <citation type="journal article" date="2013" name="Nat. Biotechnol.">
        <title>Draft genome sequence of chickpea (Cicer arietinum) provides a resource for trait improvement.</title>
        <authorList>
            <person name="Varshney R.K."/>
            <person name="Song C."/>
            <person name="Saxena R.K."/>
            <person name="Azam S."/>
            <person name="Yu S."/>
            <person name="Sharpe A.G."/>
            <person name="Cannon S."/>
            <person name="Baek J."/>
            <person name="Rosen B.D."/>
            <person name="Tar'an B."/>
            <person name="Millan T."/>
            <person name="Zhang X."/>
            <person name="Ramsay L.D."/>
            <person name="Iwata A."/>
            <person name="Wang Y."/>
            <person name="Nelson W."/>
            <person name="Farmer A.D."/>
            <person name="Gaur P.M."/>
            <person name="Soderlund C."/>
            <person name="Penmetsa R.V."/>
            <person name="Xu C."/>
            <person name="Bharti A.K."/>
            <person name="He W."/>
            <person name="Winter P."/>
            <person name="Zhao S."/>
            <person name="Hane J.K."/>
            <person name="Carrasquilla-Garcia N."/>
            <person name="Condie J.A."/>
            <person name="Upadhyaya H.D."/>
            <person name="Luo M.C."/>
            <person name="Thudi M."/>
            <person name="Gowda C.L."/>
            <person name="Singh N.P."/>
            <person name="Lichtenzveig J."/>
            <person name="Gali K.K."/>
            <person name="Rubio J."/>
            <person name="Nadarajan N."/>
            <person name="Dolezel J."/>
            <person name="Bansal K.C."/>
            <person name="Xu X."/>
            <person name="Edwards D."/>
            <person name="Zhang G."/>
            <person name="Kahl G."/>
            <person name="Gil J."/>
            <person name="Singh K.B."/>
            <person name="Datta S.K."/>
            <person name="Jackson S.A."/>
            <person name="Wang J."/>
            <person name="Cook D.R."/>
        </authorList>
    </citation>
    <scope>NUCLEOTIDE SEQUENCE [LARGE SCALE GENOMIC DNA]</scope>
    <source>
        <strain evidence="15">cv. CDC Frontier</strain>
    </source>
</reference>
<evidence type="ECO:0000259" key="14">
    <source>
        <dbReference type="Pfam" id="PF00850"/>
    </source>
</evidence>
<dbReference type="Proteomes" id="UP000087171">
    <property type="component" value="Chromosome Ca7"/>
</dbReference>
<dbReference type="GO" id="GO:0050793">
    <property type="term" value="P:regulation of developmental process"/>
    <property type="evidence" value="ECO:0007669"/>
    <property type="project" value="UniProtKB-ARBA"/>
</dbReference>
<dbReference type="GO" id="GO:0000118">
    <property type="term" value="C:histone deacetylase complex"/>
    <property type="evidence" value="ECO:0007669"/>
    <property type="project" value="TreeGrafter"/>
</dbReference>
<evidence type="ECO:0000256" key="8">
    <source>
        <dbReference type="ARBA" id="ARBA00022833"/>
    </source>
</evidence>
<dbReference type="Gene3D" id="3.10.490.10">
    <property type="entry name" value="Gamma-glutamyl cyclotransferase-like"/>
    <property type="match status" value="1"/>
</dbReference>
<keyword evidence="5" id="KW-0678">Repressor</keyword>
<comment type="similarity">
    <text evidence="3">Belongs to the histone deacetylase family. HD type 2 subfamily.</text>
</comment>
<dbReference type="Gene3D" id="3.40.800.20">
    <property type="entry name" value="Histone deacetylase domain"/>
    <property type="match status" value="1"/>
</dbReference>
<keyword evidence="12" id="KW-0539">Nucleus</keyword>
<keyword evidence="11" id="KW-0804">Transcription</keyword>
<name>A0A1S2YRA7_CICAR</name>
<evidence type="ECO:0000256" key="1">
    <source>
        <dbReference type="ARBA" id="ARBA00001947"/>
    </source>
</evidence>
<gene>
    <name evidence="16" type="primary">LOC101488469</name>
</gene>
<dbReference type="AlphaFoldDB" id="A0A1S2YRA7"/>
<dbReference type="GO" id="GO:0141221">
    <property type="term" value="F:histone deacetylase activity, hydrolytic mechanism"/>
    <property type="evidence" value="ECO:0007669"/>
    <property type="project" value="UniProtKB-EC"/>
</dbReference>
<evidence type="ECO:0000313" key="15">
    <source>
        <dbReference type="Proteomes" id="UP000087171"/>
    </source>
</evidence>
<evidence type="ECO:0000256" key="11">
    <source>
        <dbReference type="ARBA" id="ARBA00023163"/>
    </source>
</evidence>
<evidence type="ECO:0000256" key="6">
    <source>
        <dbReference type="ARBA" id="ARBA00022723"/>
    </source>
</evidence>
<keyword evidence="10" id="KW-0805">Transcription regulation</keyword>
<comment type="subcellular location">
    <subcellularLocation>
        <location evidence="2">Nucleus</location>
    </subcellularLocation>
</comment>
<dbReference type="FunFam" id="3.40.800.20:FF:000014">
    <property type="entry name" value="Histone deacetylase 15"/>
    <property type="match status" value="1"/>
</dbReference>
<accession>A0A1S2YRA7</accession>
<comment type="cofactor">
    <cofactor evidence="1">
        <name>Zn(2+)</name>
        <dbReference type="ChEBI" id="CHEBI:29105"/>
    </cofactor>
</comment>
<dbReference type="InterPro" id="IPR000286">
    <property type="entry name" value="HDACs"/>
</dbReference>
<evidence type="ECO:0000256" key="10">
    <source>
        <dbReference type="ARBA" id="ARBA00023015"/>
    </source>
</evidence>
<dbReference type="STRING" id="3827.A0A1S2YRA7"/>
<dbReference type="SUPFAM" id="SSF52768">
    <property type="entry name" value="Arginase/deacetylase"/>
    <property type="match status" value="1"/>
</dbReference>
<dbReference type="PANTHER" id="PTHR10625:SF25">
    <property type="entry name" value="HISTONE DEACETYLASE 18-RELATED"/>
    <property type="match status" value="1"/>
</dbReference>
<dbReference type="EC" id="3.5.1.98" evidence="4"/>
<dbReference type="InterPro" id="IPR023801">
    <property type="entry name" value="His_deacetylse_dom"/>
</dbReference>
<dbReference type="GeneID" id="101488469"/>
<dbReference type="GO" id="GO:0046872">
    <property type="term" value="F:metal ion binding"/>
    <property type="evidence" value="ECO:0007669"/>
    <property type="project" value="UniProtKB-KW"/>
</dbReference>
<dbReference type="InterPro" id="IPR037138">
    <property type="entry name" value="His_deacetylse_dom_sf"/>
</dbReference>
<keyword evidence="15" id="KW-1185">Reference proteome</keyword>
<evidence type="ECO:0000256" key="3">
    <source>
        <dbReference type="ARBA" id="ARBA00007738"/>
    </source>
</evidence>
<keyword evidence="7" id="KW-0378">Hydrolase</keyword>
<dbReference type="InterPro" id="IPR023696">
    <property type="entry name" value="Ureohydrolase_dom_sf"/>
</dbReference>
<sequence length="661" mass="73560">MESDSDESRRSKNNVQRHVALLYDERMCKHFNPEDVNHPETPNRIRAIWNKLQTSGITDRCVILDAKEAEDKYLESVHSKNHVKLIKNISSKNLNSQKRSASKLNSIYFNEGSTESAYLAAGSTIEVAKRVASKEFRSAAAIVRPPGHHAEQNEAMGFCLFNNVAIAASYLLDESPAFGVKKILIVDWDVHHGNGTQKMFWNDSRVLFFSVHRHEFGSFYPSSDDGFYNMIGEGAGAGYNINVPWENGRCGDADYFAVWDHVLLPVAKEFKPDIIIVSAGFDAAVGDPLGGCRVTPFGYSVLLKKLMNFAEGRIVLVLEGGYNLDSIAKSMHACLEVLLEDKPLIESSSEAYPFESTWRVIQAVRQELSPFWPTLACELPQSIIGQVAPPPHTLFSSSDSETEDEKAPLKFKNIAELLEDVIKPFSTLKVDADGETDASWRSESSNVYLWYASYGSNMWRPRFDCYIAGGQVEGMQKPCSGSVNSTLPEEILWKTFPCHIFFGRESSCSWGPGGVAFLNPVQNSQHKTYMCLYKISLEQFNDILFQENGLSLTAGSSLFDITTLNAISTKEFSTQEVVKDGWYGNVVYLGKEQDIPIITMTCSHLDIEHFKCGKLPVCAPNKSYANTLIKGLVEGEQLSKAEAIAHIEAAAKSFDLPCIYS</sequence>
<dbReference type="GO" id="GO:0005737">
    <property type="term" value="C:cytoplasm"/>
    <property type="evidence" value="ECO:0007669"/>
    <property type="project" value="UniProtKB-ARBA"/>
</dbReference>
<evidence type="ECO:0000256" key="12">
    <source>
        <dbReference type="ARBA" id="ARBA00023242"/>
    </source>
</evidence>
<dbReference type="eggNOG" id="KOG1343">
    <property type="taxonomic scope" value="Eukaryota"/>
</dbReference>
<dbReference type="Pfam" id="PF00850">
    <property type="entry name" value="Hist_deacetyl"/>
    <property type="match status" value="1"/>
</dbReference>
<dbReference type="KEGG" id="cam:101488469"/>
<reference evidence="16" key="2">
    <citation type="submission" date="2025-08" db="UniProtKB">
        <authorList>
            <consortium name="RefSeq"/>
        </authorList>
    </citation>
    <scope>IDENTIFICATION</scope>
    <source>
        <tissue evidence="16">Etiolated seedlings</tissue>
    </source>
</reference>
<comment type="catalytic activity">
    <reaction evidence="13">
        <text>N(6)-acetyl-L-lysyl-[histone] + H2O = L-lysyl-[histone] + acetate</text>
        <dbReference type="Rhea" id="RHEA:58196"/>
        <dbReference type="Rhea" id="RHEA-COMP:9845"/>
        <dbReference type="Rhea" id="RHEA-COMP:11338"/>
        <dbReference type="ChEBI" id="CHEBI:15377"/>
        <dbReference type="ChEBI" id="CHEBI:29969"/>
        <dbReference type="ChEBI" id="CHEBI:30089"/>
        <dbReference type="ChEBI" id="CHEBI:61930"/>
        <dbReference type="EC" id="3.5.1.98"/>
    </reaction>
    <physiologicalReaction direction="left-to-right" evidence="13">
        <dbReference type="Rhea" id="RHEA:58197"/>
    </physiologicalReaction>
</comment>
<dbReference type="RefSeq" id="XP_004508680.1">
    <property type="nucleotide sequence ID" value="XM_004508623.3"/>
</dbReference>
<evidence type="ECO:0000256" key="2">
    <source>
        <dbReference type="ARBA" id="ARBA00004123"/>
    </source>
</evidence>
<keyword evidence="8" id="KW-0862">Zinc</keyword>
<dbReference type="PaxDb" id="3827-XP_004508680.1"/>
<proteinExistence type="inferred from homology"/>
<evidence type="ECO:0000256" key="5">
    <source>
        <dbReference type="ARBA" id="ARBA00022491"/>
    </source>
</evidence>
<dbReference type="OrthoDB" id="424012at2759"/>